<proteinExistence type="predicted"/>
<evidence type="ECO:0000313" key="2">
    <source>
        <dbReference type="Proteomes" id="UP000184286"/>
    </source>
</evidence>
<evidence type="ECO:0000313" key="1">
    <source>
        <dbReference type="EMBL" id="OQD57548.1"/>
    </source>
</evidence>
<reference evidence="2" key="1">
    <citation type="submission" date="2016-11" db="EMBL/GenBank/DDBJ databases">
        <authorList>
            <person name="Schniete J.K."/>
            <person name="Salih T."/>
            <person name="Algora Gallardo L."/>
            <person name="Martinez Fernandez S."/>
            <person name="Herron P.R."/>
        </authorList>
    </citation>
    <scope>NUCLEOTIDE SEQUENCE [LARGE SCALE GENOMIC DNA]</scope>
    <source>
        <strain evidence="2">DSM 41896</strain>
    </source>
</reference>
<comment type="caution">
    <text evidence="1">The sequence shown here is derived from an EMBL/GenBank/DDBJ whole genome shotgun (WGS) entry which is preliminary data.</text>
</comment>
<dbReference type="OrthoDB" id="9757917at2"/>
<dbReference type="Proteomes" id="UP000184286">
    <property type="component" value="Unassembled WGS sequence"/>
</dbReference>
<reference evidence="1 2" key="2">
    <citation type="submission" date="2017-02" db="EMBL/GenBank/DDBJ databases">
        <title>Draft genome sequence of Streptomyces phaeoluteigriseus type strain DSM41896.</title>
        <authorList>
            <person name="Salih T.S."/>
            <person name="Algora Gallardo L."/>
            <person name="Melo Santos T."/>
            <person name="Filgueira Martinez S."/>
            <person name="Herron P.R."/>
        </authorList>
    </citation>
    <scope>NUCLEOTIDE SEQUENCE [LARGE SCALE GENOMIC DNA]</scope>
    <source>
        <strain evidence="1 2">DSM 41896</strain>
    </source>
</reference>
<dbReference type="RefSeq" id="WP_073491846.1">
    <property type="nucleotide sequence ID" value="NZ_MPOH02000003.1"/>
</dbReference>
<name>A0A1V6MYK9_9ACTN</name>
<gene>
    <name evidence="1" type="ORF">BM536_002015</name>
</gene>
<sequence>MQLVIDALNESVLRSLRQHELVSLVTKMSRYEHLRVVFTLRSHYRPEVVLDALSIPEIVRRASSALSTTRSKRYTDYYELEPPAASPVQEGFDNSLFLRLLCQALKDEGQLSIGQAALGIDDLVKLLLAATKSRISHQRLRWRTRSFIVP</sequence>
<dbReference type="EMBL" id="MPOH02000003">
    <property type="protein sequence ID" value="OQD57548.1"/>
    <property type="molecule type" value="Genomic_DNA"/>
</dbReference>
<dbReference type="AlphaFoldDB" id="A0A1V6MYK9"/>
<dbReference type="STRING" id="114686.BM536_002015"/>
<protein>
    <submittedName>
        <fullName evidence="1">Uncharacterized protein</fullName>
    </submittedName>
</protein>
<organism evidence="1 2">
    <name type="scientific">Streptomyces phaeoluteigriseus</name>
    <dbReference type="NCBI Taxonomy" id="114686"/>
    <lineage>
        <taxon>Bacteria</taxon>
        <taxon>Bacillati</taxon>
        <taxon>Actinomycetota</taxon>
        <taxon>Actinomycetes</taxon>
        <taxon>Kitasatosporales</taxon>
        <taxon>Streptomycetaceae</taxon>
        <taxon>Streptomyces</taxon>
        <taxon>Streptomyces aurantiacus group</taxon>
    </lineage>
</organism>
<accession>A0A1V6MYK9</accession>